<dbReference type="EMBL" id="LR877160">
    <property type="protein sequence ID" value="CAD2220118.1"/>
    <property type="molecule type" value="Genomic_DNA"/>
</dbReference>
<dbReference type="VEuPathDB" id="TriTrypDB:ADEAN_000763300"/>
<protein>
    <submittedName>
        <fullName evidence="1">Uncharacterized protein</fullName>
    </submittedName>
</protein>
<sequence length="158" mass="17326">MLFLPRLARRPAAGLALPSFFPSFLSEVGTSGGAVSFFSTSYTSREGGGHQLPWRPARHQRPVPREELQEVTAFLRTEASLCHVQDTLHIEVYLHLQPQGPPVLGVVGGTSITIVVLLQGEGNVGGQQVQDGVLLRRGERWVFTPRWFLQGLVEGTTL</sequence>
<keyword evidence="2" id="KW-1185">Reference proteome</keyword>
<evidence type="ECO:0000313" key="1">
    <source>
        <dbReference type="EMBL" id="CAD2220118.1"/>
    </source>
</evidence>
<proteinExistence type="predicted"/>
<accession>A0A7G2CJS7</accession>
<dbReference type="Proteomes" id="UP000515908">
    <property type="component" value="Chromosome 16"/>
</dbReference>
<organism evidence="1 2">
    <name type="scientific">Angomonas deanei</name>
    <dbReference type="NCBI Taxonomy" id="59799"/>
    <lineage>
        <taxon>Eukaryota</taxon>
        <taxon>Discoba</taxon>
        <taxon>Euglenozoa</taxon>
        <taxon>Kinetoplastea</taxon>
        <taxon>Metakinetoplastina</taxon>
        <taxon>Trypanosomatida</taxon>
        <taxon>Trypanosomatidae</taxon>
        <taxon>Strigomonadinae</taxon>
        <taxon>Angomonas</taxon>
    </lineage>
</organism>
<reference evidence="1 2" key="1">
    <citation type="submission" date="2020-08" db="EMBL/GenBank/DDBJ databases">
        <authorList>
            <person name="Newling K."/>
            <person name="Davey J."/>
            <person name="Forrester S."/>
        </authorList>
    </citation>
    <scope>NUCLEOTIDE SEQUENCE [LARGE SCALE GENOMIC DNA]</scope>
    <source>
        <strain evidence="2">Crithidia deanei Carvalho (ATCC PRA-265)</strain>
    </source>
</reference>
<name>A0A7G2CJS7_9TRYP</name>
<gene>
    <name evidence="1" type="ORF">ADEAN_000763300</name>
</gene>
<dbReference type="AlphaFoldDB" id="A0A7G2CJS7"/>
<evidence type="ECO:0000313" key="2">
    <source>
        <dbReference type="Proteomes" id="UP000515908"/>
    </source>
</evidence>